<gene>
    <name evidence="1" type="ORF">I2I05_20245</name>
</gene>
<name>A0ABS0IPP5_9BACT</name>
<protein>
    <submittedName>
        <fullName evidence="1">Uncharacterized protein</fullName>
    </submittedName>
</protein>
<keyword evidence="2" id="KW-1185">Reference proteome</keyword>
<sequence length="271" mass="30743">MIRFSLDDKAHFLPERYGELTARQLLAAAPHLSQDSVAARLAIVQAWCPKLKDKQLRRLTPDQLWDLVSLVGWVWKEELDASALPSFKHRGRVYLLPEANLTDAVLVEYAMATLFFHHFARPRQPQPRALDQLVATLCRPAAVGVDENDPRWDGQRRERYHGKIAEARALELTDLPLGHKVVALHHFLKAQRFVHRAYADLYKKPEPAGEGPAPKVGPVGDGTEVLEMLAELAERGTYGTYEQVAYTSLHTAFFNLAKQARRRREAERTQA</sequence>
<dbReference type="Proteomes" id="UP000597617">
    <property type="component" value="Unassembled WGS sequence"/>
</dbReference>
<evidence type="ECO:0000313" key="2">
    <source>
        <dbReference type="Proteomes" id="UP000597617"/>
    </source>
</evidence>
<accession>A0ABS0IPP5</accession>
<dbReference type="EMBL" id="JADQDQ010000017">
    <property type="protein sequence ID" value="MBF9239735.1"/>
    <property type="molecule type" value="Genomic_DNA"/>
</dbReference>
<reference evidence="1 2" key="1">
    <citation type="submission" date="2020-11" db="EMBL/GenBank/DDBJ databases">
        <authorList>
            <person name="Kim M.K."/>
        </authorList>
    </citation>
    <scope>NUCLEOTIDE SEQUENCE [LARGE SCALE GENOMIC DNA]</scope>
    <source>
        <strain evidence="1 2">BT683</strain>
    </source>
</reference>
<dbReference type="RefSeq" id="WP_196284086.1">
    <property type="nucleotide sequence ID" value="NZ_JADQDQ010000017.1"/>
</dbReference>
<organism evidence="1 2">
    <name type="scientific">Hymenobacter jeongseonensis</name>
    <dbReference type="NCBI Taxonomy" id="2791027"/>
    <lineage>
        <taxon>Bacteria</taxon>
        <taxon>Pseudomonadati</taxon>
        <taxon>Bacteroidota</taxon>
        <taxon>Cytophagia</taxon>
        <taxon>Cytophagales</taxon>
        <taxon>Hymenobacteraceae</taxon>
        <taxon>Hymenobacter</taxon>
    </lineage>
</organism>
<proteinExistence type="predicted"/>
<comment type="caution">
    <text evidence="1">The sequence shown here is derived from an EMBL/GenBank/DDBJ whole genome shotgun (WGS) entry which is preliminary data.</text>
</comment>
<evidence type="ECO:0000313" key="1">
    <source>
        <dbReference type="EMBL" id="MBF9239735.1"/>
    </source>
</evidence>